<dbReference type="AlphaFoldDB" id="A0A0J5FNB5"/>
<gene>
    <name evidence="3" type="ORF">AB204_18910</name>
</gene>
<dbReference type="InterPro" id="IPR016181">
    <property type="entry name" value="Acyl_CoA_acyltransferase"/>
</dbReference>
<reference evidence="3 4" key="1">
    <citation type="submission" date="2015-06" db="EMBL/GenBank/DDBJ databases">
        <title>Draft Whole-Genome Sequence of the Entomopathogenic Bacterium Xenorhabdus khoisanae.</title>
        <authorList>
            <person name="Naidoo S."/>
            <person name="Featherston J."/>
            <person name="Gray V.M."/>
        </authorList>
    </citation>
    <scope>NUCLEOTIDE SEQUENCE [LARGE SCALE GENOMIC DNA]</scope>
    <source>
        <strain evidence="3 4">MCB</strain>
    </source>
</reference>
<name>A0A0J5FNB5_9GAMM</name>
<dbReference type="Proteomes" id="UP000036277">
    <property type="component" value="Unassembled WGS sequence"/>
</dbReference>
<proteinExistence type="predicted"/>
<dbReference type="OrthoDB" id="6442235at2"/>
<dbReference type="PROSITE" id="PS51186">
    <property type="entry name" value="GNAT"/>
    <property type="match status" value="1"/>
</dbReference>
<dbReference type="RefSeq" id="WP_047964927.1">
    <property type="nucleotide sequence ID" value="NZ_CAWMBG010000168.1"/>
</dbReference>
<dbReference type="PATRIC" id="fig|880157.4.peg.4068"/>
<evidence type="ECO:0000259" key="2">
    <source>
        <dbReference type="PROSITE" id="PS51186"/>
    </source>
</evidence>
<keyword evidence="4" id="KW-1185">Reference proteome</keyword>
<accession>A0A0J5FNB5</accession>
<evidence type="ECO:0000256" key="1">
    <source>
        <dbReference type="SAM" id="MobiDB-lite"/>
    </source>
</evidence>
<comment type="caution">
    <text evidence="3">The sequence shown here is derived from an EMBL/GenBank/DDBJ whole genome shotgun (WGS) entry which is preliminary data.</text>
</comment>
<feature type="domain" description="N-acetyltransferase" evidence="2">
    <location>
        <begin position="51"/>
        <end position="217"/>
    </location>
</feature>
<sequence length="230" mass="26425">MIHRTKSFNSNMPEKVASLSRSQSSPNLASLSFNARESLMSRQVSFREVLNSVNTIKIHTLQDKWEYKNKEFEELDEELDKESYEEKIKWKQRSINTIAMIQWGVDSLLKNEDNQEKYRYFVSYFRGVPVGAVIFSPEGQHVSDIPEVMLLVTHPGIRGCGILLMECAVNESKNLGKEGRVQVLSITSAKNAYTSMGFIPMAQRNLLLLLEPSKSPQWVLRQDRYKFIGT</sequence>
<evidence type="ECO:0000313" key="4">
    <source>
        <dbReference type="Proteomes" id="UP000036277"/>
    </source>
</evidence>
<dbReference type="EMBL" id="LFCV01000168">
    <property type="protein sequence ID" value="KMJ43579.1"/>
    <property type="molecule type" value="Genomic_DNA"/>
</dbReference>
<dbReference type="SUPFAM" id="SSF55729">
    <property type="entry name" value="Acyl-CoA N-acyltransferases (Nat)"/>
    <property type="match status" value="1"/>
</dbReference>
<evidence type="ECO:0000313" key="3">
    <source>
        <dbReference type="EMBL" id="KMJ43579.1"/>
    </source>
</evidence>
<dbReference type="Gene3D" id="3.40.630.30">
    <property type="match status" value="1"/>
</dbReference>
<dbReference type="GO" id="GO:0016747">
    <property type="term" value="F:acyltransferase activity, transferring groups other than amino-acyl groups"/>
    <property type="evidence" value="ECO:0007669"/>
    <property type="project" value="InterPro"/>
</dbReference>
<feature type="region of interest" description="Disordered" evidence="1">
    <location>
        <begin position="1"/>
        <end position="23"/>
    </location>
</feature>
<dbReference type="InterPro" id="IPR000182">
    <property type="entry name" value="GNAT_dom"/>
</dbReference>
<organism evidence="3 4">
    <name type="scientific">Xenorhabdus khoisanae</name>
    <dbReference type="NCBI Taxonomy" id="880157"/>
    <lineage>
        <taxon>Bacteria</taxon>
        <taxon>Pseudomonadati</taxon>
        <taxon>Pseudomonadota</taxon>
        <taxon>Gammaproteobacteria</taxon>
        <taxon>Enterobacterales</taxon>
        <taxon>Morganellaceae</taxon>
        <taxon>Xenorhabdus</taxon>
    </lineage>
</organism>
<protein>
    <recommendedName>
        <fullName evidence="2">N-acetyltransferase domain-containing protein</fullName>
    </recommendedName>
</protein>